<dbReference type="Pfam" id="PF01890">
    <property type="entry name" value="CbiG_C"/>
    <property type="match status" value="1"/>
</dbReference>
<proteinExistence type="predicted"/>
<keyword evidence="2" id="KW-0489">Methyltransferase</keyword>
<comment type="caution">
    <text evidence="2">The sequence shown here is derived from an EMBL/GenBank/DDBJ whole genome shotgun (WGS) entry which is preliminary data.</text>
</comment>
<reference evidence="2" key="2">
    <citation type="submission" date="2023-01" db="EMBL/GenBank/DDBJ databases">
        <title>Draft genome sequence of Sulfitobacter pacificus strain NBRC 109915.</title>
        <authorList>
            <person name="Sun Q."/>
            <person name="Mori K."/>
        </authorList>
    </citation>
    <scope>NUCLEOTIDE SEQUENCE</scope>
    <source>
        <strain evidence="2">NBRC 109915</strain>
    </source>
</reference>
<name>A0ABQ5VN19_9RHOB</name>
<gene>
    <name evidence="2" type="primary">cobE</name>
    <name evidence="2" type="ORF">GCM10007927_33330</name>
</gene>
<organism evidence="2 3">
    <name type="scientific">Sulfitobacter pacificus</name>
    <dbReference type="NCBI Taxonomy" id="1499314"/>
    <lineage>
        <taxon>Bacteria</taxon>
        <taxon>Pseudomonadati</taxon>
        <taxon>Pseudomonadota</taxon>
        <taxon>Alphaproteobacteria</taxon>
        <taxon>Rhodobacterales</taxon>
        <taxon>Roseobacteraceae</taxon>
        <taxon>Sulfitobacter</taxon>
    </lineage>
</organism>
<dbReference type="InterPro" id="IPR002750">
    <property type="entry name" value="CobE/GbiG_C"/>
</dbReference>
<dbReference type="EMBL" id="BSNL01000001">
    <property type="protein sequence ID" value="GLQ28530.1"/>
    <property type="molecule type" value="Genomic_DNA"/>
</dbReference>
<dbReference type="Proteomes" id="UP001161388">
    <property type="component" value="Unassembled WGS sequence"/>
</dbReference>
<keyword evidence="3" id="KW-1185">Reference proteome</keyword>
<dbReference type="SUPFAM" id="SSF159664">
    <property type="entry name" value="CobE/GbiG C-terminal domain-like"/>
    <property type="match status" value="1"/>
</dbReference>
<dbReference type="InterPro" id="IPR036518">
    <property type="entry name" value="CobE/GbiG_C_sf"/>
</dbReference>
<evidence type="ECO:0000313" key="3">
    <source>
        <dbReference type="Proteomes" id="UP001161388"/>
    </source>
</evidence>
<accession>A0ABQ5VN19</accession>
<dbReference type="Gene3D" id="3.30.420.180">
    <property type="entry name" value="CobE/GbiG C-terminal domain"/>
    <property type="match status" value="1"/>
</dbReference>
<evidence type="ECO:0000259" key="1">
    <source>
        <dbReference type="Pfam" id="PF01890"/>
    </source>
</evidence>
<feature type="domain" description="CobE/GbiG C-terminal" evidence="1">
    <location>
        <begin position="1"/>
        <end position="117"/>
    </location>
</feature>
<keyword evidence="2" id="KW-0808">Transferase</keyword>
<dbReference type="GO" id="GO:0032259">
    <property type="term" value="P:methylation"/>
    <property type="evidence" value="ECO:0007669"/>
    <property type="project" value="UniProtKB-KW"/>
</dbReference>
<dbReference type="GO" id="GO:0008168">
    <property type="term" value="F:methyltransferase activity"/>
    <property type="evidence" value="ECO:0007669"/>
    <property type="project" value="UniProtKB-KW"/>
</dbReference>
<protein>
    <submittedName>
        <fullName evidence="2">Precorrin methylase</fullName>
    </submittedName>
</protein>
<reference evidence="2" key="1">
    <citation type="journal article" date="2014" name="Int. J. Syst. Evol. Microbiol.">
        <title>Complete genome of a new Firmicutes species belonging to the dominant human colonic microbiota ('Ruminococcus bicirculans') reveals two chromosomes and a selective capacity to utilize plant glucans.</title>
        <authorList>
            <consortium name="NISC Comparative Sequencing Program"/>
            <person name="Wegmann U."/>
            <person name="Louis P."/>
            <person name="Goesmann A."/>
            <person name="Henrissat B."/>
            <person name="Duncan S.H."/>
            <person name="Flint H.J."/>
        </authorList>
    </citation>
    <scope>NUCLEOTIDE SEQUENCE</scope>
    <source>
        <strain evidence="2">NBRC 109915</strain>
    </source>
</reference>
<sequence length="125" mass="12803">MGLGFRAAADLASLQDAMRLALEGAGGTKIDALVTEAAKSREIVFQELAGLMGIPGLGITQTDLQQMITPTQSQRIQDRFGTGSLAEAAALAAAGPNARLVAPRVVSGDGKATAAIAQNLEENQI</sequence>
<evidence type="ECO:0000313" key="2">
    <source>
        <dbReference type="EMBL" id="GLQ28530.1"/>
    </source>
</evidence>